<dbReference type="GO" id="GO:0043041">
    <property type="term" value="P:amino acid activation for nonribosomal peptide biosynthetic process"/>
    <property type="evidence" value="ECO:0007669"/>
    <property type="project" value="TreeGrafter"/>
</dbReference>
<sequence>MEAQTRDTELIARDDLGLENVYTAPETIVEEKLTAFWREIFGIDGIGIDDDFFDLGGDSVKATRLTETIKQELGKSFMAGQIVKNPTIREIAAALEAAGRTQLPSHVFALQTGGTKAPLFLVHGAAGFFFPHVDYMRAFHDDQPVYAFQVPGYDGQMQPFDTVAEIADCYLEAILQVSPDGPWHLAGMCSGSWIVFEIARRLEESGKRPERIILIDPFIEDGRMRDEYERARRDHSGSLTAQIAYANTRFKSFTRSIRQKFTCWRATGHWIDPIDEKALAIPAIREWLLKERHDFVSADDIDATKSHEAFEGETLINAYRSDEATLASEKLRRAFYAYSSDNSIASHVDIIASEFLDRRLKNPINPLRRMMPDQTVLVQGATHMDTVSTTTSDNSEIIQRLLDEPIPGR</sequence>
<dbReference type="SUPFAM" id="SSF53474">
    <property type="entry name" value="alpha/beta-Hydrolases"/>
    <property type="match status" value="1"/>
</dbReference>
<evidence type="ECO:0000313" key="4">
    <source>
        <dbReference type="EMBL" id="MBW8640040.1"/>
    </source>
</evidence>
<evidence type="ECO:0000256" key="2">
    <source>
        <dbReference type="ARBA" id="ARBA00022553"/>
    </source>
</evidence>
<evidence type="ECO:0000256" key="1">
    <source>
        <dbReference type="ARBA" id="ARBA00022450"/>
    </source>
</evidence>
<dbReference type="InterPro" id="IPR036736">
    <property type="entry name" value="ACP-like_sf"/>
</dbReference>
<dbReference type="Pfam" id="PF00550">
    <property type="entry name" value="PP-binding"/>
    <property type="match status" value="1"/>
</dbReference>
<protein>
    <submittedName>
        <fullName evidence="4">Alpha/beta fold hydrolase</fullName>
    </submittedName>
</protein>
<dbReference type="GO" id="GO:0016787">
    <property type="term" value="F:hydrolase activity"/>
    <property type="evidence" value="ECO:0007669"/>
    <property type="project" value="UniProtKB-KW"/>
</dbReference>
<dbReference type="PANTHER" id="PTHR45527">
    <property type="entry name" value="NONRIBOSOMAL PEPTIDE SYNTHETASE"/>
    <property type="match status" value="1"/>
</dbReference>
<dbReference type="GO" id="GO:0031177">
    <property type="term" value="F:phosphopantetheine binding"/>
    <property type="evidence" value="ECO:0007669"/>
    <property type="project" value="InterPro"/>
</dbReference>
<dbReference type="EMBL" id="JAICBX010000005">
    <property type="protein sequence ID" value="MBW8640040.1"/>
    <property type="molecule type" value="Genomic_DNA"/>
</dbReference>
<reference evidence="4" key="1">
    <citation type="submission" date="2021-08" db="EMBL/GenBank/DDBJ databases">
        <title>Hoeflea bacterium WL0058 sp. nov., isolated from the sediment.</title>
        <authorList>
            <person name="Wang L."/>
            <person name="Zhang D."/>
        </authorList>
    </citation>
    <scope>NUCLEOTIDE SEQUENCE</scope>
    <source>
        <strain evidence="4">WL0058</strain>
    </source>
</reference>
<dbReference type="InterPro" id="IPR001031">
    <property type="entry name" value="Thioesterase"/>
</dbReference>
<proteinExistence type="predicted"/>
<evidence type="ECO:0000313" key="5">
    <source>
        <dbReference type="Proteomes" id="UP001196509"/>
    </source>
</evidence>
<dbReference type="PROSITE" id="PS00012">
    <property type="entry name" value="PHOSPHOPANTETHEINE"/>
    <property type="match status" value="1"/>
</dbReference>
<accession>A0AAE3D1V4</accession>
<dbReference type="Proteomes" id="UP001196509">
    <property type="component" value="Unassembled WGS sequence"/>
</dbReference>
<organism evidence="4 5">
    <name type="scientific">Flavimaribacter sediminis</name>
    <dbReference type="NCBI Taxonomy" id="2865987"/>
    <lineage>
        <taxon>Bacteria</taxon>
        <taxon>Pseudomonadati</taxon>
        <taxon>Pseudomonadota</taxon>
        <taxon>Alphaproteobacteria</taxon>
        <taxon>Hyphomicrobiales</taxon>
        <taxon>Rhizobiaceae</taxon>
        <taxon>Flavimaribacter</taxon>
    </lineage>
</organism>
<comment type="caution">
    <text evidence="4">The sequence shown here is derived from an EMBL/GenBank/DDBJ whole genome shotgun (WGS) entry which is preliminary data.</text>
</comment>
<dbReference type="InterPro" id="IPR006162">
    <property type="entry name" value="Ppantetheine_attach_site"/>
</dbReference>
<dbReference type="InterPro" id="IPR020802">
    <property type="entry name" value="TesA-like"/>
</dbReference>
<dbReference type="InterPro" id="IPR020806">
    <property type="entry name" value="PKS_PP-bd"/>
</dbReference>
<dbReference type="Gene3D" id="1.10.1200.10">
    <property type="entry name" value="ACP-like"/>
    <property type="match status" value="1"/>
</dbReference>
<dbReference type="InterPro" id="IPR009081">
    <property type="entry name" value="PP-bd_ACP"/>
</dbReference>
<gene>
    <name evidence="4" type="ORF">K1W69_22785</name>
</gene>
<dbReference type="SMART" id="SM00823">
    <property type="entry name" value="PKS_PP"/>
    <property type="match status" value="1"/>
</dbReference>
<dbReference type="RefSeq" id="WP_220230761.1">
    <property type="nucleotide sequence ID" value="NZ_JAICBX010000005.1"/>
</dbReference>
<feature type="domain" description="Carrier" evidence="3">
    <location>
        <begin position="24"/>
        <end position="99"/>
    </location>
</feature>
<dbReference type="SMART" id="SM00824">
    <property type="entry name" value="PKS_TE"/>
    <property type="match status" value="1"/>
</dbReference>
<dbReference type="InterPro" id="IPR029058">
    <property type="entry name" value="AB_hydrolase_fold"/>
</dbReference>
<keyword evidence="5" id="KW-1185">Reference proteome</keyword>
<keyword evidence="2" id="KW-0597">Phosphoprotein</keyword>
<evidence type="ECO:0000259" key="3">
    <source>
        <dbReference type="PROSITE" id="PS50075"/>
    </source>
</evidence>
<keyword evidence="1" id="KW-0596">Phosphopantetheine</keyword>
<dbReference type="PANTHER" id="PTHR45527:SF1">
    <property type="entry name" value="FATTY ACID SYNTHASE"/>
    <property type="match status" value="1"/>
</dbReference>
<dbReference type="PROSITE" id="PS50075">
    <property type="entry name" value="CARRIER"/>
    <property type="match status" value="1"/>
</dbReference>
<dbReference type="GO" id="GO:0044550">
    <property type="term" value="P:secondary metabolite biosynthetic process"/>
    <property type="evidence" value="ECO:0007669"/>
    <property type="project" value="TreeGrafter"/>
</dbReference>
<dbReference type="AlphaFoldDB" id="A0AAE3D1V4"/>
<keyword evidence="4" id="KW-0378">Hydrolase</keyword>
<dbReference type="GO" id="GO:0005737">
    <property type="term" value="C:cytoplasm"/>
    <property type="evidence" value="ECO:0007669"/>
    <property type="project" value="TreeGrafter"/>
</dbReference>
<dbReference type="Pfam" id="PF00975">
    <property type="entry name" value="Thioesterase"/>
    <property type="match status" value="1"/>
</dbReference>
<dbReference type="Gene3D" id="3.40.50.1820">
    <property type="entry name" value="alpha/beta hydrolase"/>
    <property type="match status" value="1"/>
</dbReference>
<dbReference type="SUPFAM" id="SSF47336">
    <property type="entry name" value="ACP-like"/>
    <property type="match status" value="1"/>
</dbReference>
<name>A0AAE3D1V4_9HYPH</name>